<feature type="compositionally biased region" description="Basic and acidic residues" evidence="2">
    <location>
        <begin position="177"/>
        <end position="189"/>
    </location>
</feature>
<feature type="domain" description="CCHC-type" evidence="3">
    <location>
        <begin position="1013"/>
        <end position="1028"/>
    </location>
</feature>
<evidence type="ECO:0000259" key="3">
    <source>
        <dbReference type="PROSITE" id="PS50158"/>
    </source>
</evidence>
<organism evidence="5">
    <name type="scientific">Tanacetum cinerariifolium</name>
    <name type="common">Dalmatian daisy</name>
    <name type="synonym">Chrysanthemum cinerariifolium</name>
    <dbReference type="NCBI Taxonomy" id="118510"/>
    <lineage>
        <taxon>Eukaryota</taxon>
        <taxon>Viridiplantae</taxon>
        <taxon>Streptophyta</taxon>
        <taxon>Embryophyta</taxon>
        <taxon>Tracheophyta</taxon>
        <taxon>Spermatophyta</taxon>
        <taxon>Magnoliopsida</taxon>
        <taxon>eudicotyledons</taxon>
        <taxon>Gunneridae</taxon>
        <taxon>Pentapetalae</taxon>
        <taxon>asterids</taxon>
        <taxon>campanulids</taxon>
        <taxon>Asterales</taxon>
        <taxon>Asteraceae</taxon>
        <taxon>Asteroideae</taxon>
        <taxon>Anthemideae</taxon>
        <taxon>Anthemidinae</taxon>
        <taxon>Tanacetum</taxon>
    </lineage>
</organism>
<dbReference type="SUPFAM" id="SSF53098">
    <property type="entry name" value="Ribonuclease H-like"/>
    <property type="match status" value="1"/>
</dbReference>
<evidence type="ECO:0000256" key="1">
    <source>
        <dbReference type="PROSITE-ProRule" id="PRU00047"/>
    </source>
</evidence>
<dbReference type="PANTHER" id="PTHR42648">
    <property type="entry name" value="TRANSPOSASE, PUTATIVE-RELATED"/>
    <property type="match status" value="1"/>
</dbReference>
<evidence type="ECO:0000256" key="2">
    <source>
        <dbReference type="SAM" id="MobiDB-lite"/>
    </source>
</evidence>
<dbReference type="InterPro" id="IPR039537">
    <property type="entry name" value="Retrotran_Ty1/copia-like"/>
</dbReference>
<comment type="caution">
    <text evidence="5">The sequence shown here is derived from an EMBL/GenBank/DDBJ whole genome shotgun (WGS) entry which is preliminary data.</text>
</comment>
<proteinExistence type="predicted"/>
<keyword evidence="1" id="KW-0862">Zinc</keyword>
<dbReference type="Pfam" id="PF14223">
    <property type="entry name" value="Retrotran_gag_2"/>
    <property type="match status" value="1"/>
</dbReference>
<evidence type="ECO:0000259" key="4">
    <source>
        <dbReference type="PROSITE" id="PS50994"/>
    </source>
</evidence>
<dbReference type="EMBL" id="BKCJ010205675">
    <property type="protein sequence ID" value="GEY74556.1"/>
    <property type="molecule type" value="Genomic_DNA"/>
</dbReference>
<feature type="region of interest" description="Disordered" evidence="2">
    <location>
        <begin position="55"/>
        <end position="103"/>
    </location>
</feature>
<feature type="compositionally biased region" description="Basic and acidic residues" evidence="2">
    <location>
        <begin position="55"/>
        <end position="68"/>
    </location>
</feature>
<dbReference type="InterPro" id="IPR001878">
    <property type="entry name" value="Znf_CCHC"/>
</dbReference>
<dbReference type="Gene3D" id="4.10.60.10">
    <property type="entry name" value="Zinc finger, CCHC-type"/>
    <property type="match status" value="1"/>
</dbReference>
<dbReference type="InterPro" id="IPR005162">
    <property type="entry name" value="Retrotrans_gag_dom"/>
</dbReference>
<dbReference type="Gene3D" id="3.30.420.10">
    <property type="entry name" value="Ribonuclease H-like superfamily/Ribonuclease H"/>
    <property type="match status" value="1"/>
</dbReference>
<feature type="domain" description="Integrase catalytic" evidence="4">
    <location>
        <begin position="1073"/>
        <end position="1170"/>
    </location>
</feature>
<evidence type="ECO:0008006" key="6">
    <source>
        <dbReference type="Google" id="ProtNLM"/>
    </source>
</evidence>
<dbReference type="GO" id="GO:0003676">
    <property type="term" value="F:nucleic acid binding"/>
    <property type="evidence" value="ECO:0007669"/>
    <property type="project" value="InterPro"/>
</dbReference>
<dbReference type="GO" id="GO:0015074">
    <property type="term" value="P:DNA integration"/>
    <property type="evidence" value="ECO:0007669"/>
    <property type="project" value="InterPro"/>
</dbReference>
<dbReference type="PROSITE" id="PS50994">
    <property type="entry name" value="INTEGRASE"/>
    <property type="match status" value="1"/>
</dbReference>
<dbReference type="GO" id="GO:0008270">
    <property type="term" value="F:zinc ion binding"/>
    <property type="evidence" value="ECO:0007669"/>
    <property type="project" value="UniProtKB-KW"/>
</dbReference>
<protein>
    <recommendedName>
        <fullName evidence="6">Reverse transcriptase domain-containing protein</fullName>
    </recommendedName>
</protein>
<dbReference type="InterPro" id="IPR012337">
    <property type="entry name" value="RNaseH-like_sf"/>
</dbReference>
<sequence length="1405" mass="159330">VTKTATKEKALNGAKTAPGINILDFYEEHYEDILPVMDKIRHDKQREVHIRLDFEENSRKSQRMREDSQNSSAKTLSARYRKPSERPRMRDHLRNNDGNVFGRLGHQRESAFKRLSDAYLPSATKSGPDREYSRDDSYSRGLPYKRNSSTSRDRPRSSGRSHGVEESYGNTYSSNKTWDKHRYHSHDTGRSSSMKRGRTSESPLSRVSESDTSEGGHWKSKSKRRKPTNEEDLTVPWSCEDVGDPEDHVKIFQAATHVERWAMPTWCHMFNSTLIGSAKVWFDELPPESIDGYTNLKAAFLAYFMQQKKYVKDPVEIHNIKQKDGETIEEFIERFKIETGQTASASKKKVHTPWKSQDQSKRQNSERRPDFKNQPKDGRGSNKFTRLTRTPKEIFTAESGKFKPPPPMVTPVEKRNNSKFCEFYNDKGHSTDECVQLRKQIEELLRADKLSHFIKEIRMTQSFAHVKEITFPPLDSNKGTGGPLVIEAEISGHAVHQIYIDGGSSMEVLYEHCFNRLRPEIKSQMVLATTSLTGFSGETIWPQGELRLLVTIGDAELPSTAHGMLKFPVNGEIVTIRSTILTPTECTTIAATPKDHAKKAEARHKIFKVAIHPDFLDQEISIGGTVSIKAQTELCTLLKRNLDIFAWQPSDKIGVSRLITEHRLNIREGYSPVTQKKQGQASKRAKAIQVEVQKLMNLESTQNNGVVKFSLLKQGGYEMWKLRKEQHFQVQDYALWDVIENGNSFNPVPRTTTNADVTSTSTISGPVTTEEKAQKKNDVKARSMLLMALPSEHLLTFSQYKDAKTLFEAIQVRFTGNDATKKTQNTLLKQIYKNFNTPSTKSLDSIFNRLQKIVSQLAILRNKADLDTMSIDDLYNNFKIVEQEVKRTVTSSSSLGSQNMAFLSSPGSTNEVDTANIQVSTVSTPVSTISAHDNTANLSDATVYAFLANQPNGSQLVYEDLEQIHEDDMEEMDLKWQLALLSIRARRYFQRTGKKSTINESDNAGYDKTRVECFNCHKMGYFARECRSPRNQESRPRNQDNSRNTMNVEDTSSKEMVAIDGAGIKNQLNHQVKIIRCDNGTGFKNYEMNQFCGIKWIKREFSNAMTSQQNGVAERKNRTLIEAGRTMLADSLLPIPFWDDAVSTGCYVHNRVLVTKPHNKTPYELLIGITPIISFMRPFGCLVTILNTLDHLGQAGKEEVPDQEYILLLLMNTCSDVPLSHKEVDSSLKDNADKNSTAEPTFNVASSSFSPPAALDDFSKMPNLEDTGIFDDAYNDIDKGVEADYNDFEAAISVSPIPSTRIHKDYSKKQIIGEVNSVVQTRKMAKQNEVGLITFINKQKRTNHKDFQKNLFACFLSQMEPKKVTQALDDESWVEAMQEVLFQFKLLNVWTLVDLPHGKRAIGTK</sequence>
<feature type="compositionally biased region" description="Basic and acidic residues" evidence="2">
    <location>
        <begin position="358"/>
        <end position="380"/>
    </location>
</feature>
<gene>
    <name evidence="5" type="ORF">Tci_446530</name>
</gene>
<dbReference type="PANTHER" id="PTHR42648:SF32">
    <property type="entry name" value="RIBONUCLEASE H-LIKE DOMAIN, GAG-PRE-INTEGRASE DOMAIN PROTEIN-RELATED"/>
    <property type="match status" value="1"/>
</dbReference>
<dbReference type="Pfam" id="PF03732">
    <property type="entry name" value="Retrotrans_gag"/>
    <property type="match status" value="1"/>
</dbReference>
<feature type="region of interest" description="Disordered" evidence="2">
    <location>
        <begin position="342"/>
        <end position="390"/>
    </location>
</feature>
<feature type="compositionally biased region" description="Basic and acidic residues" evidence="2">
    <location>
        <begin position="127"/>
        <end position="138"/>
    </location>
</feature>
<dbReference type="PROSITE" id="PS50158">
    <property type="entry name" value="ZF_CCHC"/>
    <property type="match status" value="1"/>
</dbReference>
<feature type="non-terminal residue" evidence="5">
    <location>
        <position position="1"/>
    </location>
</feature>
<name>A0A699HTE6_TANCI</name>
<dbReference type="SUPFAM" id="SSF57756">
    <property type="entry name" value="Retrovirus zinc finger-like domains"/>
    <property type="match status" value="1"/>
</dbReference>
<feature type="compositionally biased region" description="Basic and acidic residues" evidence="2">
    <location>
        <begin position="1027"/>
        <end position="1040"/>
    </location>
</feature>
<reference evidence="5" key="1">
    <citation type="journal article" date="2019" name="Sci. Rep.">
        <title>Draft genome of Tanacetum cinerariifolium, the natural source of mosquito coil.</title>
        <authorList>
            <person name="Yamashiro T."/>
            <person name="Shiraishi A."/>
            <person name="Satake H."/>
            <person name="Nakayama K."/>
        </authorList>
    </citation>
    <scope>NUCLEOTIDE SEQUENCE</scope>
</reference>
<dbReference type="InterPro" id="IPR036875">
    <property type="entry name" value="Znf_CCHC_sf"/>
</dbReference>
<feature type="compositionally biased region" description="Basic and acidic residues" evidence="2">
    <location>
        <begin position="82"/>
        <end position="95"/>
    </location>
</feature>
<accession>A0A699HTE6</accession>
<evidence type="ECO:0000313" key="5">
    <source>
        <dbReference type="EMBL" id="GEY74556.1"/>
    </source>
</evidence>
<feature type="compositionally biased region" description="Polar residues" evidence="2">
    <location>
        <begin position="1041"/>
        <end position="1050"/>
    </location>
</feature>
<feature type="region of interest" description="Disordered" evidence="2">
    <location>
        <begin position="1027"/>
        <end position="1052"/>
    </location>
</feature>
<feature type="region of interest" description="Disordered" evidence="2">
    <location>
        <begin position="119"/>
        <end position="239"/>
    </location>
</feature>
<feature type="compositionally biased region" description="Polar residues" evidence="2">
    <location>
        <begin position="190"/>
        <end position="207"/>
    </location>
</feature>
<dbReference type="InterPro" id="IPR036397">
    <property type="entry name" value="RNaseH_sf"/>
</dbReference>
<keyword evidence="1" id="KW-0863">Zinc-finger</keyword>
<dbReference type="InterPro" id="IPR001584">
    <property type="entry name" value="Integrase_cat-core"/>
</dbReference>
<keyword evidence="1" id="KW-0479">Metal-binding</keyword>